<comment type="caution">
    <text evidence="2">The sequence shown here is derived from an EMBL/GenBank/DDBJ whole genome shotgun (WGS) entry which is preliminary data.</text>
</comment>
<feature type="transmembrane region" description="Helical" evidence="1">
    <location>
        <begin position="609"/>
        <end position="628"/>
    </location>
</feature>
<organism evidence="2 3">
    <name type="scientific">Ornithinibacillus salinisoli</name>
    <dbReference type="NCBI Taxonomy" id="1848459"/>
    <lineage>
        <taxon>Bacteria</taxon>
        <taxon>Bacillati</taxon>
        <taxon>Bacillota</taxon>
        <taxon>Bacilli</taxon>
        <taxon>Bacillales</taxon>
        <taxon>Bacillaceae</taxon>
        <taxon>Ornithinibacillus</taxon>
    </lineage>
</organism>
<gene>
    <name evidence="2" type="ORF">ACFSJF_20450</name>
</gene>
<feature type="transmembrane region" description="Helical" evidence="1">
    <location>
        <begin position="818"/>
        <end position="841"/>
    </location>
</feature>
<feature type="transmembrane region" description="Helical" evidence="1">
    <location>
        <begin position="693"/>
        <end position="714"/>
    </location>
</feature>
<feature type="transmembrane region" description="Helical" evidence="1">
    <location>
        <begin position="734"/>
        <end position="754"/>
    </location>
</feature>
<evidence type="ECO:0000313" key="2">
    <source>
        <dbReference type="EMBL" id="MFD2046641.1"/>
    </source>
</evidence>
<keyword evidence="1" id="KW-0812">Transmembrane</keyword>
<evidence type="ECO:0000256" key="1">
    <source>
        <dbReference type="SAM" id="Phobius"/>
    </source>
</evidence>
<feature type="transmembrane region" description="Helical" evidence="1">
    <location>
        <begin position="789"/>
        <end position="812"/>
    </location>
</feature>
<name>A0ABW4W5Y6_9BACI</name>
<evidence type="ECO:0000313" key="3">
    <source>
        <dbReference type="Proteomes" id="UP001597383"/>
    </source>
</evidence>
<sequence>MNQLLKKNITKNKKTNLLFIFAFFIIFSIAPIALFSITNMYNHIHADIAEHSRGSYDLLVRSPDAITTIEKELGIVPENYLGGGRGGISLAQWNEIKNRSDIEIAAPVASLGYFTGINTTLGVLPSPNHASAYRVEYSTTDGVNDYVYNAYEQIFLETSSELYPIVNQNEMFHFMHPKHALFPLPVTYNHLVGIDAKEEEKLTGISFTSIKHGEEEKGLAQDFGSDPDLLESVHIIPVMQLQDSDISVKAKIEMGELPLTSEDTLQFQDQLGVSEVYEFNNNLEESKYKQFFENLMETSKENEIYHELDITEHIKPFNAEAKGLVVKENGELVDMDEYSNNVSYANSLNWNDITRFYIATPVNYEQTSEGLRVEKVGQENGIPIYRHIEEKGLSIREADQSYESLSVMTDPVGYYHIDGKEESLSSSPLGIYQLEPVKHRDVSGEEITLTPTFTAGSFVTAPAEGITNIESAEFVKGDNPIDAIRVKVAGIDEYSPAAAKEIERIANEITDMGLHVDVVAGSSIQVIDVEVEGVGVVQESWTTLGASGQIVGQWDTTNLLLGLVFMLVSIIYVINRIKVWVAEKEEGIRQFILLGWKYKHIKKMHRKEIISLLAVSILLSFLGVAVFMHSEEQYFMLLLIQILVILLMVIFVIVLLTKLFNSIFEEKCKKGTHKVKVTTSLVLRNVLYYRKSIVSTFLQILLVSSLASFVYLSLTESVTQTNLTILGQHINAEVNSWNKTLIICTFLLTLITLIENMSTMLQNRREEINNYKFLGWKIRNIKVLYMKEISLWTGIALLVGSIISFFLFFSFYPVSMRNIFFIISTGLCLYMLIVIVSYSILRRKLKYSYA</sequence>
<dbReference type="Proteomes" id="UP001597383">
    <property type="component" value="Unassembled WGS sequence"/>
</dbReference>
<accession>A0ABW4W5Y6</accession>
<dbReference type="EMBL" id="JBHUHQ010000041">
    <property type="protein sequence ID" value="MFD2046641.1"/>
    <property type="molecule type" value="Genomic_DNA"/>
</dbReference>
<protein>
    <submittedName>
        <fullName evidence="2">FtsX-like permease family protein</fullName>
    </submittedName>
</protein>
<keyword evidence="3" id="KW-1185">Reference proteome</keyword>
<feature type="transmembrane region" description="Helical" evidence="1">
    <location>
        <begin position="557"/>
        <end position="574"/>
    </location>
</feature>
<proteinExistence type="predicted"/>
<dbReference type="RefSeq" id="WP_377558691.1">
    <property type="nucleotide sequence ID" value="NZ_JBHUHQ010000041.1"/>
</dbReference>
<feature type="transmembrane region" description="Helical" evidence="1">
    <location>
        <begin position="16"/>
        <end position="37"/>
    </location>
</feature>
<keyword evidence="1" id="KW-1133">Transmembrane helix</keyword>
<keyword evidence="1" id="KW-0472">Membrane</keyword>
<reference evidence="3" key="1">
    <citation type="journal article" date="2019" name="Int. J. Syst. Evol. Microbiol.">
        <title>The Global Catalogue of Microorganisms (GCM) 10K type strain sequencing project: providing services to taxonomists for standard genome sequencing and annotation.</title>
        <authorList>
            <consortium name="The Broad Institute Genomics Platform"/>
            <consortium name="The Broad Institute Genome Sequencing Center for Infectious Disease"/>
            <person name="Wu L."/>
            <person name="Ma J."/>
        </authorList>
    </citation>
    <scope>NUCLEOTIDE SEQUENCE [LARGE SCALE GENOMIC DNA]</scope>
    <source>
        <strain evidence="3">R28</strain>
    </source>
</reference>
<feature type="transmembrane region" description="Helical" evidence="1">
    <location>
        <begin position="634"/>
        <end position="660"/>
    </location>
</feature>